<proteinExistence type="predicted"/>
<dbReference type="GO" id="GO:0046872">
    <property type="term" value="F:metal ion binding"/>
    <property type="evidence" value="ECO:0007669"/>
    <property type="project" value="UniProtKB-KW"/>
</dbReference>
<dbReference type="AlphaFoldDB" id="A0A376KP67"/>
<keyword evidence="7" id="KW-0560">Oxidoreductase</keyword>
<dbReference type="Pfam" id="PF12838">
    <property type="entry name" value="Fer4_7"/>
    <property type="match status" value="1"/>
</dbReference>
<evidence type="ECO:0000256" key="4">
    <source>
        <dbReference type="ARBA" id="ARBA00023004"/>
    </source>
</evidence>
<dbReference type="GO" id="GO:0051539">
    <property type="term" value="F:4 iron, 4 sulfur cluster binding"/>
    <property type="evidence" value="ECO:0007669"/>
    <property type="project" value="UniProtKB-KW"/>
</dbReference>
<keyword evidence="1" id="KW-0004">4Fe-4S</keyword>
<keyword evidence="4" id="KW-0408">Iron</keyword>
<dbReference type="PANTHER" id="PTHR10849:SF35">
    <property type="entry name" value="FORMATE HYDROGENLYASE SUBUNIT 6-RELATED"/>
    <property type="match status" value="1"/>
</dbReference>
<dbReference type="EMBL" id="UFZQ01000001">
    <property type="protein sequence ID" value="STE84529.1"/>
    <property type="molecule type" value="Genomic_DNA"/>
</dbReference>
<evidence type="ECO:0000259" key="6">
    <source>
        <dbReference type="PROSITE" id="PS51379"/>
    </source>
</evidence>
<accession>A0A376KP67</accession>
<dbReference type="PROSITE" id="PS00198">
    <property type="entry name" value="4FE4S_FER_1"/>
    <property type="match status" value="1"/>
</dbReference>
<dbReference type="PANTHER" id="PTHR10849">
    <property type="entry name" value="NADH DEHYDROGENASE UBIQUINONE IRON-SULFUR PROTEIN 8, MITOCHONDRIAL"/>
    <property type="match status" value="1"/>
</dbReference>
<dbReference type="GO" id="GO:0003954">
    <property type="term" value="F:NADH dehydrogenase activity"/>
    <property type="evidence" value="ECO:0007669"/>
    <property type="project" value="TreeGrafter"/>
</dbReference>
<evidence type="ECO:0000313" key="7">
    <source>
        <dbReference type="EMBL" id="STE84529.1"/>
    </source>
</evidence>
<dbReference type="InterPro" id="IPR017896">
    <property type="entry name" value="4Fe4S_Fe-S-bd"/>
</dbReference>
<evidence type="ECO:0000256" key="3">
    <source>
        <dbReference type="ARBA" id="ARBA00022737"/>
    </source>
</evidence>
<dbReference type="GO" id="GO:0009060">
    <property type="term" value="P:aerobic respiration"/>
    <property type="evidence" value="ECO:0007669"/>
    <property type="project" value="TreeGrafter"/>
</dbReference>
<name>A0A376KP67_ECOLX</name>
<evidence type="ECO:0000313" key="8">
    <source>
        <dbReference type="Proteomes" id="UP000255460"/>
    </source>
</evidence>
<sequence>MLKLLKTIMRAGTATVKYPFAPLEVSPGFRGKPDLMPSQCIACGACACACPANALTIQTDDQQNSRTWQLYLRRCIYCGRCEEVCPTRAIQLTNNFEPTVTNKADLYTRATFHLPTLQPLRTPVCPAKNRRTGC</sequence>
<reference evidence="7 8" key="1">
    <citation type="submission" date="2018-06" db="EMBL/GenBank/DDBJ databases">
        <authorList>
            <consortium name="Pathogen Informatics"/>
            <person name="Doyle S."/>
        </authorList>
    </citation>
    <scope>NUCLEOTIDE SEQUENCE [LARGE SCALE GENOMIC DNA]</scope>
    <source>
        <strain evidence="7 8">NCTC10418</strain>
    </source>
</reference>
<feature type="domain" description="4Fe-4S ferredoxin-type" evidence="6">
    <location>
        <begin position="31"/>
        <end position="60"/>
    </location>
</feature>
<protein>
    <submittedName>
        <fullName evidence="7">Hydrogenase-4 component H</fullName>
        <ecNumber evidence="7">1.6.5.11</ecNumber>
    </submittedName>
</protein>
<dbReference type="Gene3D" id="3.30.70.3270">
    <property type="match status" value="1"/>
</dbReference>
<dbReference type="PROSITE" id="PS51379">
    <property type="entry name" value="4FE4S_FER_2"/>
    <property type="match status" value="2"/>
</dbReference>
<dbReference type="GO" id="GO:0016020">
    <property type="term" value="C:membrane"/>
    <property type="evidence" value="ECO:0007669"/>
    <property type="project" value="InterPro"/>
</dbReference>
<evidence type="ECO:0000256" key="2">
    <source>
        <dbReference type="ARBA" id="ARBA00022723"/>
    </source>
</evidence>
<dbReference type="SUPFAM" id="SSF54862">
    <property type="entry name" value="4Fe-4S ferredoxins"/>
    <property type="match status" value="1"/>
</dbReference>
<feature type="domain" description="4Fe-4S ferredoxin-type" evidence="6">
    <location>
        <begin position="66"/>
        <end position="95"/>
    </location>
</feature>
<dbReference type="InterPro" id="IPR017900">
    <property type="entry name" value="4Fe4S_Fe_S_CS"/>
</dbReference>
<dbReference type="Proteomes" id="UP000255460">
    <property type="component" value="Unassembled WGS sequence"/>
</dbReference>
<keyword evidence="2" id="KW-0479">Metal-binding</keyword>
<dbReference type="InterPro" id="IPR010226">
    <property type="entry name" value="NADH_quinone_OxRdtase_chainI"/>
</dbReference>
<evidence type="ECO:0000256" key="5">
    <source>
        <dbReference type="ARBA" id="ARBA00023014"/>
    </source>
</evidence>
<keyword evidence="5" id="KW-0411">Iron-sulfur</keyword>
<organism evidence="7 8">
    <name type="scientific">Escherichia coli</name>
    <dbReference type="NCBI Taxonomy" id="562"/>
    <lineage>
        <taxon>Bacteria</taxon>
        <taxon>Pseudomonadati</taxon>
        <taxon>Pseudomonadota</taxon>
        <taxon>Gammaproteobacteria</taxon>
        <taxon>Enterobacterales</taxon>
        <taxon>Enterobacteriaceae</taxon>
        <taxon>Escherichia</taxon>
    </lineage>
</organism>
<keyword evidence="3" id="KW-0677">Repeat</keyword>
<dbReference type="EC" id="1.6.5.11" evidence="7"/>
<gene>
    <name evidence="7" type="primary">hyfH</name>
    <name evidence="7" type="ORF">NCTC10418_02227</name>
</gene>
<evidence type="ECO:0000256" key="1">
    <source>
        <dbReference type="ARBA" id="ARBA00022485"/>
    </source>
</evidence>